<dbReference type="RefSeq" id="WP_183541239.1">
    <property type="nucleotide sequence ID" value="NZ_BMQT01000001.1"/>
</dbReference>
<dbReference type="GO" id="GO:0003677">
    <property type="term" value="F:DNA binding"/>
    <property type="evidence" value="ECO:0007669"/>
    <property type="project" value="UniProtKB-KW"/>
</dbReference>
<dbReference type="PRINTS" id="PR00039">
    <property type="entry name" value="HTHLYSR"/>
</dbReference>
<dbReference type="InterPro" id="IPR036390">
    <property type="entry name" value="WH_DNA-bd_sf"/>
</dbReference>
<accession>A0A7W5F6J5</accession>
<dbReference type="SUPFAM" id="SSF53850">
    <property type="entry name" value="Periplasmic binding protein-like II"/>
    <property type="match status" value="1"/>
</dbReference>
<dbReference type="GO" id="GO:0005829">
    <property type="term" value="C:cytosol"/>
    <property type="evidence" value="ECO:0007669"/>
    <property type="project" value="TreeGrafter"/>
</dbReference>
<evidence type="ECO:0000256" key="2">
    <source>
        <dbReference type="ARBA" id="ARBA00023015"/>
    </source>
</evidence>
<dbReference type="PROSITE" id="PS50931">
    <property type="entry name" value="HTH_LYSR"/>
    <property type="match status" value="1"/>
</dbReference>
<dbReference type="InterPro" id="IPR050950">
    <property type="entry name" value="HTH-type_LysR_regulators"/>
</dbReference>
<dbReference type="Gene3D" id="3.40.190.290">
    <property type="match status" value="1"/>
</dbReference>
<comment type="caution">
    <text evidence="6">The sequence shown here is derived from an EMBL/GenBank/DDBJ whole genome shotgun (WGS) entry which is preliminary data.</text>
</comment>
<evidence type="ECO:0000259" key="5">
    <source>
        <dbReference type="PROSITE" id="PS50931"/>
    </source>
</evidence>
<dbReference type="EMBL" id="JACHXG010000001">
    <property type="protein sequence ID" value="MBB3087205.1"/>
    <property type="molecule type" value="Genomic_DNA"/>
</dbReference>
<evidence type="ECO:0000313" key="7">
    <source>
        <dbReference type="Proteomes" id="UP000577707"/>
    </source>
</evidence>
<organism evidence="6 7">
    <name type="scientific">Nocardioides albus</name>
    <dbReference type="NCBI Taxonomy" id="1841"/>
    <lineage>
        <taxon>Bacteria</taxon>
        <taxon>Bacillati</taxon>
        <taxon>Actinomycetota</taxon>
        <taxon>Actinomycetes</taxon>
        <taxon>Propionibacteriales</taxon>
        <taxon>Nocardioidaceae</taxon>
        <taxon>Nocardioides</taxon>
    </lineage>
</organism>
<dbReference type="SUPFAM" id="SSF46785">
    <property type="entry name" value="Winged helix' DNA-binding domain"/>
    <property type="match status" value="1"/>
</dbReference>
<keyword evidence="4" id="KW-0804">Transcription</keyword>
<dbReference type="FunFam" id="1.10.10.10:FF:000001">
    <property type="entry name" value="LysR family transcriptional regulator"/>
    <property type="match status" value="1"/>
</dbReference>
<evidence type="ECO:0000313" key="6">
    <source>
        <dbReference type="EMBL" id="MBB3087205.1"/>
    </source>
</evidence>
<keyword evidence="2" id="KW-0805">Transcription regulation</keyword>
<dbReference type="InterPro" id="IPR036388">
    <property type="entry name" value="WH-like_DNA-bd_sf"/>
</dbReference>
<dbReference type="InterPro" id="IPR005119">
    <property type="entry name" value="LysR_subst-bd"/>
</dbReference>
<evidence type="ECO:0000256" key="1">
    <source>
        <dbReference type="ARBA" id="ARBA00009437"/>
    </source>
</evidence>
<dbReference type="Gene3D" id="1.10.10.10">
    <property type="entry name" value="Winged helix-like DNA-binding domain superfamily/Winged helix DNA-binding domain"/>
    <property type="match status" value="1"/>
</dbReference>
<dbReference type="AlphaFoldDB" id="A0A7W5F6J5"/>
<sequence>MSIDLTLRHLRVVIAVADAGGYTPAARELHVAQSSLSRTVQEVEQRIGVPLFERTTRRVDPTLEGEEFLATARRLVADFDTALNHFEGYLAGTRGAVSVAALPSLAGSMLPPVLAAFRRGHPEVAVLVKDGFSGEVLDLVVRGEVDLAVSVAAHVPAALDVRHIAVDAFAGVLPAGHPLAARDELRWADLAGQPFVAFERISSIRSYVDRVLAETGTRTGALTEARNIGAVAGLVAAGLGVSAAPSLVLPMMMFADVVVRPLVAPVVERDICLIHDPRRPMSRAAQALMHLLVSAGEREIASPPGVRWVSTEPAQA</sequence>
<evidence type="ECO:0000256" key="3">
    <source>
        <dbReference type="ARBA" id="ARBA00023125"/>
    </source>
</evidence>
<reference evidence="6 7" key="1">
    <citation type="submission" date="2020-08" db="EMBL/GenBank/DDBJ databases">
        <title>Genomic Encyclopedia of Type Strains, Phase III (KMG-III): the genomes of soil and plant-associated and newly described type strains.</title>
        <authorList>
            <person name="Whitman W."/>
        </authorList>
    </citation>
    <scope>NUCLEOTIDE SEQUENCE [LARGE SCALE GENOMIC DNA]</scope>
    <source>
        <strain evidence="6 7">CECT 3302</strain>
    </source>
</reference>
<keyword evidence="7" id="KW-1185">Reference proteome</keyword>
<feature type="domain" description="HTH lysR-type" evidence="5">
    <location>
        <begin position="5"/>
        <end position="62"/>
    </location>
</feature>
<dbReference type="Proteomes" id="UP000577707">
    <property type="component" value="Unassembled WGS sequence"/>
</dbReference>
<dbReference type="GO" id="GO:0003700">
    <property type="term" value="F:DNA-binding transcription factor activity"/>
    <property type="evidence" value="ECO:0007669"/>
    <property type="project" value="InterPro"/>
</dbReference>
<dbReference type="Pfam" id="PF03466">
    <property type="entry name" value="LysR_substrate"/>
    <property type="match status" value="1"/>
</dbReference>
<protein>
    <submittedName>
        <fullName evidence="6">DNA-binding transcriptional LysR family regulator</fullName>
    </submittedName>
</protein>
<comment type="similarity">
    <text evidence="1">Belongs to the LysR transcriptional regulatory family.</text>
</comment>
<name>A0A7W5F6J5_9ACTN</name>
<dbReference type="PANTHER" id="PTHR30419:SF8">
    <property type="entry name" value="NITROGEN ASSIMILATION TRANSCRIPTIONAL ACTIVATOR-RELATED"/>
    <property type="match status" value="1"/>
</dbReference>
<dbReference type="CDD" id="cd08440">
    <property type="entry name" value="PBP2_LTTR_like_4"/>
    <property type="match status" value="1"/>
</dbReference>
<dbReference type="Pfam" id="PF00126">
    <property type="entry name" value="HTH_1"/>
    <property type="match status" value="1"/>
</dbReference>
<keyword evidence="3 6" id="KW-0238">DNA-binding</keyword>
<gene>
    <name evidence="6" type="ORF">FHS12_000128</name>
</gene>
<proteinExistence type="inferred from homology"/>
<dbReference type="PANTHER" id="PTHR30419">
    <property type="entry name" value="HTH-TYPE TRANSCRIPTIONAL REGULATOR YBHD"/>
    <property type="match status" value="1"/>
</dbReference>
<dbReference type="InterPro" id="IPR000847">
    <property type="entry name" value="LysR_HTH_N"/>
</dbReference>
<evidence type="ECO:0000256" key="4">
    <source>
        <dbReference type="ARBA" id="ARBA00023163"/>
    </source>
</evidence>